<proteinExistence type="predicted"/>
<reference evidence="2" key="1">
    <citation type="submission" date="2022-11" db="UniProtKB">
        <authorList>
            <consortium name="WormBaseParasite"/>
        </authorList>
    </citation>
    <scope>IDENTIFICATION</scope>
</reference>
<keyword evidence="1" id="KW-1185">Reference proteome</keyword>
<dbReference type="AlphaFoldDB" id="A0A915ETI0"/>
<dbReference type="WBParaSite" id="jg9354">
    <property type="protein sequence ID" value="jg9354"/>
    <property type="gene ID" value="jg9354"/>
</dbReference>
<accession>A0A915ETI0</accession>
<protein>
    <submittedName>
        <fullName evidence="2">Uncharacterized protein</fullName>
    </submittedName>
</protein>
<evidence type="ECO:0000313" key="1">
    <source>
        <dbReference type="Proteomes" id="UP000887574"/>
    </source>
</evidence>
<dbReference type="Proteomes" id="UP000887574">
    <property type="component" value="Unplaced"/>
</dbReference>
<organism evidence="1 2">
    <name type="scientific">Ditylenchus dipsaci</name>
    <dbReference type="NCBI Taxonomy" id="166011"/>
    <lineage>
        <taxon>Eukaryota</taxon>
        <taxon>Metazoa</taxon>
        <taxon>Ecdysozoa</taxon>
        <taxon>Nematoda</taxon>
        <taxon>Chromadorea</taxon>
        <taxon>Rhabditida</taxon>
        <taxon>Tylenchina</taxon>
        <taxon>Tylenchomorpha</taxon>
        <taxon>Sphaerularioidea</taxon>
        <taxon>Anguinidae</taxon>
        <taxon>Anguininae</taxon>
        <taxon>Ditylenchus</taxon>
    </lineage>
</organism>
<sequence length="131" mass="15350">MLMGTVTNILSFTTILRDPTWSGRLKFANYFLVSLFQFYAICVVPSQLHQQVPVSAEDKLQLHDDEGTAQRNRKRHHYDAATKLEAVNWARYNRSAKSGNYNVLASSKKYKVDRKRIRQWISQEEQLKQQM</sequence>
<evidence type="ECO:0000313" key="2">
    <source>
        <dbReference type="WBParaSite" id="jg9354"/>
    </source>
</evidence>
<dbReference type="Gene3D" id="1.10.10.60">
    <property type="entry name" value="Homeodomain-like"/>
    <property type="match status" value="1"/>
</dbReference>
<name>A0A915ETI0_9BILA</name>